<dbReference type="InterPro" id="IPR029473">
    <property type="entry name" value="MOR2-PAG1_mid"/>
</dbReference>
<dbReference type="Pfam" id="PF14228">
    <property type="entry name" value="MOR2-PAG1_mid"/>
    <property type="match status" value="4"/>
</dbReference>
<accession>A0A8B9G648</accession>
<dbReference type="SUPFAM" id="SSF48371">
    <property type="entry name" value="ARM repeat"/>
    <property type="match status" value="1"/>
</dbReference>
<dbReference type="Proteomes" id="UP000694522">
    <property type="component" value="Unplaced"/>
</dbReference>
<evidence type="ECO:0000256" key="1">
    <source>
        <dbReference type="SAM" id="MobiDB-lite"/>
    </source>
</evidence>
<feature type="domain" description="Protein furry C-terminal" evidence="5">
    <location>
        <begin position="2316"/>
        <end position="2875"/>
    </location>
</feature>
<dbReference type="Ensembl" id="ENSACOT00000021149.1">
    <property type="protein sequence ID" value="ENSACOP00000020414.1"/>
    <property type="gene ID" value="ENSACOG00000006195.1"/>
</dbReference>
<feature type="region of interest" description="Disordered" evidence="1">
    <location>
        <begin position="2498"/>
        <end position="2527"/>
    </location>
</feature>
<evidence type="ECO:0000259" key="5">
    <source>
        <dbReference type="Pfam" id="PF19421"/>
    </source>
</evidence>
<dbReference type="GO" id="GO:0030427">
    <property type="term" value="C:site of polarized growth"/>
    <property type="evidence" value="ECO:0007669"/>
    <property type="project" value="TreeGrafter"/>
</dbReference>
<feature type="compositionally biased region" description="Basic and acidic residues" evidence="1">
    <location>
        <begin position="1984"/>
        <end position="1993"/>
    </location>
</feature>
<feature type="domain" description="Cell morphogenesis central region" evidence="4">
    <location>
        <begin position="1413"/>
        <end position="1499"/>
    </location>
</feature>
<protein>
    <submittedName>
        <fullName evidence="6">FRY microtubule binding protein</fullName>
    </submittedName>
</protein>
<sequence>MASQQDSGFFEISIKYLLKSWSNTSPVGNGYIKPPVPPVSGTQREKGPPAMLPVNVDPDSKPGEYVLKSLFVNFTTLAERKIRIIMAEPLEKPLTKSLQRGEDPQFDQVISSMSSLSEYCLPSILRTLFDWYKRQNGIEDESHEYRPRTSTKSKSDEQQRDYLMERRDLAIDFIFSLVLIEVLKQIPLHPVIDSLVNDVINLAFKHFKYKEGYLGPNTGNMHIVADLYAEVIGVLAQAKFPAVKKKFMAELKELRHKEQSPYVVQSIISLIMGMKFFRIKMYPVEDFEASLQFMQECAHYFLEVKDKDIKHALAGLFVEILVPVAAAVKNEVNVPCLRNFVESLYDTTLELSSRKKHSLALYPLVTCLLCVSQKQFFLNRWHIFLNNCLSNLKNKDPKMARVALESLYRLLWVYMIRIKCESNTATQSRLITIVTTLFPKGSRGVVPRDMPLNIFVKIIQFIAQERLDFAMKEIIFDFLCVGKPAKAFSLNPERMNIGLRAFLVIADSLQQKDGEPPMPVTGAVLPSGNTLRVKKTYLSKTLTEEEAKMIGMSLYYSQVRKAVDNILRHLDKEVGRCMMLTNIQMLNKEPEDMITGERKPKIDLFRTCVAAIPRLLPDGMSKLELIDLLSRLSIHMDDELRHIAQNSLQGLLVDFVDWREDVLFGFTNFLLREVNDMHHTLLDTSLKLLLQLLTQWKLVIHTPGKTSEQAKTRSAELIPNGSSHRIQSERSPYSNVLHAVEGFALVLLCSFQVATRKLAVLILREIRALFLALGQAEDDDRPMIDVMDQLSSSILESFIHVAVSDSTTIPLTHSVDLQWLVEWNAVLVNSHYDVKSPSHVWIFAQSVKDPWVLCLFSFLRQENLPKHCPTALSYAWPYAFTRLQLIMPLVDPNIPVNAKKTSTATSGDNYVTLWRNYLILCFGVAKPSIMSPGHLRASTPEIMATTPDGTVNYDNKAIGTPSVGVLLKQLVPLMRLESIEITESLVLGFGRTNSLVFRELVEELHPLMKEALERRPENKKRRERRDLLRLQLLRIFELLADAGVISDSTNGALERDTLALGALFLEYVDLTRMLLEAENDKEVEILKDMRAHFSAMIANLIQCVPVHHRRFLFPQQSLRHHLFILFSQWAGPFSIMFTPLDRYSDRNHQITRYQYCALKAMSAVLCCGPVFDNVGLSPDGYLYKWLDNILACQDLRVHQLGCEVVVLLLELNPDQINLFNWAIDRCYTGSYQLASGCFKAIATVCGSRNYPFDIVTLLNLVLFKASDTNREIYEISMQLMQILESKLFVYSKKVAEQRPGSILYGTHGPLPPLYSVSLALLSYELARMYPELTLPLFSEVSQRFPTTHPNGRQIMLTYLLPWLHNIELVDNRLLLPGSSPTTPEDELKDKDGEIGVTNGLKGNGWGSPEATSLILNNLMYMTAKYGDEIPGPEMENVWNALANNEKWSNNLRITLQFLISLCGVSSDTVLLPYIKKVAIYLCRNNTIQTMEELLFELQQTDPVNPIVQHCDNPPFYRFAASNKASAAASGTTSSSNTVVAGQDSFPDVEENRMVKETDERFSNVIRAHTRLESRYSNSSGGSYDDDKNDPVSPYTSWLLNIVETKQPHPLPMPYNGGCWAPLVDFLPETITPRGPLHRCNIAVIFMTEMVVDHSVREDWALHLPLLLHALFLGLDHYRPEVFEHSKKLLLHLLIALSCNSNYQAIASVLLQTREMNEIKTLTVQPAYLPEYLYTGGFDFLREYQSSPVPDSGLSSSSTSSSISLGGSSGNLPQITQEVEDMDTAAETDEKANKLIEFLTTRAFGPLWCHEDITPKNQNTKSAEQLTNFLRHVVSVFKDSKSGFHLEQHLSEVALQTALSSSSRHYAGRSFQIFRALKQPLSAHALSDLLSRLVEVIGEHGDEIQGYVMEALLTLEAAVDNLSECLKNSDLLTVLSRSSSPDLTSSTKLTANRKSTGQLNVNPASGNTATAERSRHQRSFSVPKKFGDVDKSSDPPRSATLDRIQACTQQGLSSKTRSSSSLKDSLTDPSHINNPTNLLATIFWVAVALMESDFEFEYLMALRLLNKLLAHLPLDKAENREKLEKLQGQLKWADFSGLQQLLLKGFTSLTTTDLTLQLFSLLTPVSRISMVDSSQAIGFPLNVLCLLPHLIQHFDNPNQFCKDIAERIAQVCLEEKNPKLSNLAHVMTLYKTHSYTRDCATWVNVVCRYLHEAFADITLSMVTYLAELLEKGLPSMQQSLLQMIYSLLSYMDLSAIPVKQFNVEVLKTIEKYVQSIHWREALNILKLVVSRSASLVLPSYQHSDLSKMEIHRVWNNASKELPGKTLEFHFDISETPIIGRRYDELQSSSGRDGKPRAMAVTRSTSSTSSGSNSNVLVPVSWKRPQYSQKRTKEKLVHVLSLCGQEVGLSKNPSVIFSSCGDLDLIEHQTSLVSSEDGTREQENMDDSNSEQQFRVFRDFDFLDVELEDGEGESMDNFNWGVRRRSLDSLDKCDMQLLEESQLSGSTPSLNKMNHEDSDESSEEEDLTTSQILENSDLIITLSPSEDTNHIDSLSTSCDTTSADPHHFNIGTSGFDVSLPDMNNLQVSEGSKVEAVHEEHDTAVHEDDLSGSTNEIPGAFECSDSLSLDMTETEEKVDRLEQFALASFGDVDRNASPPPSPFFSAILAAFQPAACDDAEEAWRSHINQLMCDSDGSCAVYTFHVFSSLFKNIQKRFCFLTCDAASYLGDNLRGIGSKFVRSSQMLTSCSECPTLFVDAETLLSCGLLEKLKFSVLELQEYLDTYNNRKEATLSWLANCKATFAGGSRDGVITCQPGDSEEKVMNEHYYFSPQLELCQRLYKLHFQLLLLFQSYCKLIGQVHEVSSMPEVCNKLKSLTSRDCISCNRTFRDCDLLSIQILWPNDIFGSSSDDEVQTLLNIYFRHQTLGQTGTYALVGSNQSLTEICTKLMELNIEIRDMIRRAQSYRVINTFLPDSNISGTSL</sequence>
<dbReference type="InterPro" id="IPR025614">
    <property type="entry name" value="Cell_morpho_N"/>
</dbReference>
<reference evidence="6" key="2">
    <citation type="submission" date="2025-09" db="UniProtKB">
        <authorList>
            <consortium name="Ensembl"/>
        </authorList>
    </citation>
    <scope>IDENTIFICATION</scope>
</reference>
<feature type="domain" description="Cell morphogenesis central region" evidence="4">
    <location>
        <begin position="1636"/>
        <end position="1697"/>
    </location>
</feature>
<name>A0A8B9G648_9PSIT</name>
<evidence type="ECO:0000259" key="4">
    <source>
        <dbReference type="Pfam" id="PF14228"/>
    </source>
</evidence>
<dbReference type="InterPro" id="IPR045842">
    <property type="entry name" value="Fry_C"/>
</dbReference>
<reference evidence="6" key="1">
    <citation type="submission" date="2025-08" db="UniProtKB">
        <authorList>
            <consortium name="Ensembl"/>
        </authorList>
    </citation>
    <scope>IDENTIFICATION</scope>
</reference>
<feature type="compositionally biased region" description="Polar residues" evidence="1">
    <location>
        <begin position="2498"/>
        <end position="2510"/>
    </location>
</feature>
<evidence type="ECO:0000313" key="6">
    <source>
        <dbReference type="Ensembl" id="ENSACOP00000020414.1"/>
    </source>
</evidence>
<feature type="domain" description="Cell morphogenesis protein C-terminal" evidence="3">
    <location>
        <begin position="2039"/>
        <end position="2291"/>
    </location>
</feature>
<dbReference type="Pfam" id="PF14225">
    <property type="entry name" value="MOR2-PAG1_C"/>
    <property type="match status" value="1"/>
</dbReference>
<dbReference type="GO" id="GO:0031175">
    <property type="term" value="P:neuron projection development"/>
    <property type="evidence" value="ECO:0007669"/>
    <property type="project" value="TreeGrafter"/>
</dbReference>
<feature type="domain" description="Protein furry C-terminal" evidence="5">
    <location>
        <begin position="2894"/>
        <end position="2980"/>
    </location>
</feature>
<dbReference type="InterPro" id="IPR039867">
    <property type="entry name" value="Furry/Tao3/Mor2"/>
</dbReference>
<feature type="compositionally biased region" description="Low complexity" evidence="1">
    <location>
        <begin position="2012"/>
        <end position="2029"/>
    </location>
</feature>
<dbReference type="GO" id="GO:0005938">
    <property type="term" value="C:cell cortex"/>
    <property type="evidence" value="ECO:0007669"/>
    <property type="project" value="TreeGrafter"/>
</dbReference>
<evidence type="ECO:0000259" key="2">
    <source>
        <dbReference type="Pfam" id="PF14222"/>
    </source>
</evidence>
<proteinExistence type="predicted"/>
<dbReference type="Pfam" id="PF19421">
    <property type="entry name" value="Fry_C"/>
    <property type="match status" value="2"/>
</dbReference>
<dbReference type="GO" id="GO:0000902">
    <property type="term" value="P:cell morphogenesis"/>
    <property type="evidence" value="ECO:0007669"/>
    <property type="project" value="InterPro"/>
</dbReference>
<feature type="region of interest" description="Disordered" evidence="1">
    <location>
        <begin position="1936"/>
        <end position="2029"/>
    </location>
</feature>
<feature type="domain" description="Cell morphogenesis central region" evidence="4">
    <location>
        <begin position="1208"/>
        <end position="1368"/>
    </location>
</feature>
<feature type="region of interest" description="Disordered" evidence="1">
    <location>
        <begin position="2344"/>
        <end position="2373"/>
    </location>
</feature>
<feature type="compositionally biased region" description="Low complexity" evidence="1">
    <location>
        <begin position="1936"/>
        <end position="1949"/>
    </location>
</feature>
<evidence type="ECO:0000313" key="7">
    <source>
        <dbReference type="Proteomes" id="UP000694522"/>
    </source>
</evidence>
<keyword evidence="7" id="KW-1185">Reference proteome</keyword>
<feature type="compositionally biased region" description="Acidic residues" evidence="1">
    <location>
        <begin position="2515"/>
        <end position="2525"/>
    </location>
</feature>
<feature type="compositionally biased region" description="Polar residues" evidence="1">
    <location>
        <begin position="1951"/>
        <end position="1970"/>
    </location>
</feature>
<evidence type="ECO:0000259" key="3">
    <source>
        <dbReference type="Pfam" id="PF14225"/>
    </source>
</evidence>
<dbReference type="Pfam" id="PF14222">
    <property type="entry name" value="MOR2-PAG1_N"/>
    <property type="match status" value="1"/>
</dbReference>
<dbReference type="InterPro" id="IPR016024">
    <property type="entry name" value="ARM-type_fold"/>
</dbReference>
<feature type="region of interest" description="Disordered" evidence="1">
    <location>
        <begin position="1750"/>
        <end position="1772"/>
    </location>
</feature>
<organism evidence="6 7">
    <name type="scientific">Amazona collaria</name>
    <name type="common">yellow-billed parrot</name>
    <dbReference type="NCBI Taxonomy" id="241587"/>
    <lineage>
        <taxon>Eukaryota</taxon>
        <taxon>Metazoa</taxon>
        <taxon>Chordata</taxon>
        <taxon>Craniata</taxon>
        <taxon>Vertebrata</taxon>
        <taxon>Euteleostomi</taxon>
        <taxon>Archelosauria</taxon>
        <taxon>Archosauria</taxon>
        <taxon>Dinosauria</taxon>
        <taxon>Saurischia</taxon>
        <taxon>Theropoda</taxon>
        <taxon>Coelurosauria</taxon>
        <taxon>Aves</taxon>
        <taxon>Neognathae</taxon>
        <taxon>Neoaves</taxon>
        <taxon>Telluraves</taxon>
        <taxon>Australaves</taxon>
        <taxon>Psittaciformes</taxon>
        <taxon>Psittacidae</taxon>
        <taxon>Amazona</taxon>
    </lineage>
</organism>
<feature type="domain" description="Cell morphogenesis protein N-terminal" evidence="2">
    <location>
        <begin position="165"/>
        <end position="697"/>
    </location>
</feature>
<feature type="compositionally biased region" description="Low complexity" evidence="1">
    <location>
        <begin position="2362"/>
        <end position="2373"/>
    </location>
</feature>
<dbReference type="PANTHER" id="PTHR12295">
    <property type="entry name" value="FURRY-RELATED"/>
    <property type="match status" value="1"/>
</dbReference>
<dbReference type="PANTHER" id="PTHR12295:SF29">
    <property type="entry name" value="PROTEIN FURRY HOMOLOG"/>
    <property type="match status" value="1"/>
</dbReference>
<feature type="domain" description="Cell morphogenesis central region" evidence="4">
    <location>
        <begin position="1785"/>
        <end position="1897"/>
    </location>
</feature>
<dbReference type="InterPro" id="IPR025481">
    <property type="entry name" value="Cell_Morphogen_C"/>
</dbReference>